<dbReference type="AlphaFoldDB" id="A0A3B0XNZ1"/>
<dbReference type="EMBL" id="UOFG01000012">
    <property type="protein sequence ID" value="VAW58056.1"/>
    <property type="molecule type" value="Genomic_DNA"/>
</dbReference>
<evidence type="ECO:0000259" key="1">
    <source>
        <dbReference type="Pfam" id="PF01712"/>
    </source>
</evidence>
<dbReference type="GO" id="GO:0005524">
    <property type="term" value="F:ATP binding"/>
    <property type="evidence" value="ECO:0007669"/>
    <property type="project" value="InterPro"/>
</dbReference>
<organism evidence="2">
    <name type="scientific">hydrothermal vent metagenome</name>
    <dbReference type="NCBI Taxonomy" id="652676"/>
    <lineage>
        <taxon>unclassified sequences</taxon>
        <taxon>metagenomes</taxon>
        <taxon>ecological metagenomes</taxon>
    </lineage>
</organism>
<reference evidence="2" key="1">
    <citation type="submission" date="2018-06" db="EMBL/GenBank/DDBJ databases">
        <authorList>
            <person name="Zhirakovskaya E."/>
        </authorList>
    </citation>
    <scope>NUCLEOTIDE SEQUENCE</scope>
</reference>
<dbReference type="PANTHER" id="PTHR10513:SF46">
    <property type="entry name" value="DEOXYGUANOSINE KINASE"/>
    <property type="match status" value="1"/>
</dbReference>
<gene>
    <name evidence="2" type="ORF">MNBD_GAMMA11-393</name>
</gene>
<dbReference type="PANTHER" id="PTHR10513">
    <property type="entry name" value="DEOXYNUCLEOSIDE KINASE"/>
    <property type="match status" value="1"/>
</dbReference>
<proteinExistence type="predicted"/>
<dbReference type="GO" id="GO:0004136">
    <property type="term" value="F:deoxyadenosine kinase activity"/>
    <property type="evidence" value="ECO:0007669"/>
    <property type="project" value="UniProtKB-EC"/>
</dbReference>
<dbReference type="GO" id="GO:0005737">
    <property type="term" value="C:cytoplasm"/>
    <property type="evidence" value="ECO:0007669"/>
    <property type="project" value="TreeGrafter"/>
</dbReference>
<dbReference type="CDD" id="cd01673">
    <property type="entry name" value="dNK"/>
    <property type="match status" value="1"/>
</dbReference>
<dbReference type="PIRSF" id="PIRSF000705">
    <property type="entry name" value="DNK"/>
    <property type="match status" value="1"/>
</dbReference>
<dbReference type="Gene3D" id="3.40.50.300">
    <property type="entry name" value="P-loop containing nucleotide triphosphate hydrolases"/>
    <property type="match status" value="1"/>
</dbReference>
<accession>A0A3B0XNZ1</accession>
<keyword evidence="2" id="KW-0418">Kinase</keyword>
<evidence type="ECO:0000313" key="2">
    <source>
        <dbReference type="EMBL" id="VAW58056.1"/>
    </source>
</evidence>
<keyword evidence="2" id="KW-0808">Transferase</keyword>
<dbReference type="InterPro" id="IPR002624">
    <property type="entry name" value="DCK/DGK"/>
</dbReference>
<dbReference type="Pfam" id="PF01712">
    <property type="entry name" value="dNK"/>
    <property type="match status" value="1"/>
</dbReference>
<name>A0A3B0XNZ1_9ZZZZ</name>
<sequence>MNKPDFIVVEGPIGVGKTTLAKKLAVSFGSEMLLECAAENPFMSRFYENPEAAALSTQLFFLLQRTRQMQALRQGDMFNPVRIADFLMEKDRIFAELTLDDDELKLYEQVYEQLTFDVPEPDLVIYLQAPVEVLLDRIENRGIHHERLIESAYLQRLSDAYVAFFYHYTAAPLLIVNATEIDFANNENDYQQLLERLKTMRSGRHYYNPNPVLI</sequence>
<dbReference type="EC" id="2.7.1.113" evidence="2"/>
<dbReference type="InterPro" id="IPR050566">
    <property type="entry name" value="Deoxyribonucleoside_kinase"/>
</dbReference>
<dbReference type="InterPro" id="IPR027417">
    <property type="entry name" value="P-loop_NTPase"/>
</dbReference>
<dbReference type="SUPFAM" id="SSF52540">
    <property type="entry name" value="P-loop containing nucleoside triphosphate hydrolases"/>
    <property type="match status" value="1"/>
</dbReference>
<feature type="domain" description="Deoxynucleoside kinase" evidence="1">
    <location>
        <begin position="7"/>
        <end position="199"/>
    </location>
</feature>
<dbReference type="EC" id="2.7.1.76" evidence="2"/>
<dbReference type="InterPro" id="IPR031314">
    <property type="entry name" value="DNK_dom"/>
</dbReference>
<dbReference type="GO" id="GO:0004138">
    <property type="term" value="F:deoxyguanosine kinase activity"/>
    <property type="evidence" value="ECO:0007669"/>
    <property type="project" value="UniProtKB-EC"/>
</dbReference>
<protein>
    <submittedName>
        <fullName evidence="2">Deoxyadenosine kinase @ Deoxyguanosine kinase</fullName>
        <ecNumber evidence="2">2.7.1.113</ecNumber>
        <ecNumber evidence="2">2.7.1.76</ecNumber>
    </submittedName>
</protein>